<reference evidence="3 4" key="1">
    <citation type="submission" date="2023-02" db="EMBL/GenBank/DDBJ databases">
        <title>Microbacterium betulae sp. nov., isolated from birch wood.</title>
        <authorList>
            <person name="Pasciak M."/>
            <person name="Pawlik K.J."/>
            <person name="Martynowski D."/>
            <person name="Laczmanski L."/>
            <person name="Ciekot J."/>
            <person name="Szponar B."/>
            <person name="Wojcik-Fatla A."/>
            <person name="Mackiewicz B."/>
            <person name="Farian E."/>
            <person name="Cholewa G."/>
            <person name="Cholewa A."/>
            <person name="Dutkiewicz J."/>
        </authorList>
    </citation>
    <scope>NUCLEOTIDE SEQUENCE [LARGE SCALE GENOMIC DNA]</scope>
    <source>
        <strain evidence="3 4">AB</strain>
    </source>
</reference>
<keyword evidence="2" id="KW-0812">Transmembrane</keyword>
<keyword evidence="1" id="KW-0175">Coiled coil</keyword>
<evidence type="ECO:0000256" key="2">
    <source>
        <dbReference type="SAM" id="Phobius"/>
    </source>
</evidence>
<dbReference type="EMBL" id="CP118157">
    <property type="protein sequence ID" value="WOF23634.1"/>
    <property type="molecule type" value="Genomic_DNA"/>
</dbReference>
<dbReference type="Proteomes" id="UP001305498">
    <property type="component" value="Chromosome"/>
</dbReference>
<accession>A0AA97FK99</accession>
<evidence type="ECO:0000313" key="3">
    <source>
        <dbReference type="EMBL" id="WOF23634.1"/>
    </source>
</evidence>
<evidence type="ECO:0000313" key="4">
    <source>
        <dbReference type="Proteomes" id="UP001305498"/>
    </source>
</evidence>
<dbReference type="RefSeq" id="WP_317140105.1">
    <property type="nucleotide sequence ID" value="NZ_CP118157.1"/>
</dbReference>
<dbReference type="AlphaFoldDB" id="A0AA97FK99"/>
<protein>
    <submittedName>
        <fullName evidence="3">Uncharacterized protein</fullName>
    </submittedName>
</protein>
<name>A0AA97FK99_9MICO</name>
<organism evidence="3 4">
    <name type="scientific">Microbacterium betulae</name>
    <dbReference type="NCBI Taxonomy" id="2981139"/>
    <lineage>
        <taxon>Bacteria</taxon>
        <taxon>Bacillati</taxon>
        <taxon>Actinomycetota</taxon>
        <taxon>Actinomycetes</taxon>
        <taxon>Micrococcales</taxon>
        <taxon>Microbacteriaceae</taxon>
        <taxon>Microbacterium</taxon>
    </lineage>
</organism>
<feature type="coiled-coil region" evidence="1">
    <location>
        <begin position="43"/>
        <end position="70"/>
    </location>
</feature>
<keyword evidence="2" id="KW-1133">Transmembrane helix</keyword>
<feature type="transmembrane region" description="Helical" evidence="2">
    <location>
        <begin position="15"/>
        <end position="35"/>
    </location>
</feature>
<keyword evidence="4" id="KW-1185">Reference proteome</keyword>
<keyword evidence="2" id="KW-0472">Membrane</keyword>
<proteinExistence type="predicted"/>
<gene>
    <name evidence="3" type="ORF">N8K70_02840</name>
</gene>
<dbReference type="KEGG" id="mbet:N8K70_02840"/>
<sequence length="205" mass="23100">MSLTDYLTFEWWAQIWIPAALGAATVVVSIAALVASGRATKLAHDVERQRVAAQDERERTERRLRLQEMALVEARALQRWLSEVRHQRIGFGRSAALTSPLPRSDAEEARLDAEVLLTQSLVPGAQLLFDLTSYDIRSRDLVVPDGRDTDEGERAVAYGRLDENDERTAARIRDWALDPEGSLDQMKRDWNMVSDDGSEYIFGGD</sequence>
<evidence type="ECO:0000256" key="1">
    <source>
        <dbReference type="SAM" id="Coils"/>
    </source>
</evidence>